<keyword evidence="2" id="KW-1185">Reference proteome</keyword>
<dbReference type="PANTHER" id="PTHR46761">
    <property type="entry name" value="RAN GTPASE-ACTIVATING PROTEIN 1"/>
    <property type="match status" value="1"/>
</dbReference>
<gene>
    <name evidence="1" type="ORF">DVH24_037173</name>
</gene>
<dbReference type="Proteomes" id="UP000290289">
    <property type="component" value="Chromosome 17"/>
</dbReference>
<comment type="caution">
    <text evidence="1">The sequence shown here is derived from an EMBL/GenBank/DDBJ whole genome shotgun (WGS) entry which is preliminary data.</text>
</comment>
<dbReference type="EMBL" id="RDQH01000343">
    <property type="protein sequence ID" value="RXH69389.1"/>
    <property type="molecule type" value="Genomic_DNA"/>
</dbReference>
<sequence>MNVFSSVLDGCVLRYLKLSDKAMGEKGVNAFGSLMRSQNTLEEPYLMNVVVSLSIVSSRRHVILVDETYATKTNALEAVMHAPVHIQGSLTFLCNRYQLLILAVMYTADEDLESITNVQ</sequence>
<organism evidence="1 2">
    <name type="scientific">Malus domestica</name>
    <name type="common">Apple</name>
    <name type="synonym">Pyrus malus</name>
    <dbReference type="NCBI Taxonomy" id="3750"/>
    <lineage>
        <taxon>Eukaryota</taxon>
        <taxon>Viridiplantae</taxon>
        <taxon>Streptophyta</taxon>
        <taxon>Embryophyta</taxon>
        <taxon>Tracheophyta</taxon>
        <taxon>Spermatophyta</taxon>
        <taxon>Magnoliopsida</taxon>
        <taxon>eudicotyledons</taxon>
        <taxon>Gunneridae</taxon>
        <taxon>Pentapetalae</taxon>
        <taxon>rosids</taxon>
        <taxon>fabids</taxon>
        <taxon>Rosales</taxon>
        <taxon>Rosaceae</taxon>
        <taxon>Amygdaloideae</taxon>
        <taxon>Maleae</taxon>
        <taxon>Malus</taxon>
    </lineage>
</organism>
<dbReference type="AlphaFoldDB" id="A0A498HED5"/>
<dbReference type="InterPro" id="IPR045203">
    <property type="entry name" value="RanGAP1/2"/>
</dbReference>
<dbReference type="PANTHER" id="PTHR46761:SF2">
    <property type="entry name" value="RAN GTPASE-ACTIVATING PROTEIN 1"/>
    <property type="match status" value="1"/>
</dbReference>
<reference evidence="1 2" key="1">
    <citation type="submission" date="2018-10" db="EMBL/GenBank/DDBJ databases">
        <title>A high-quality apple genome assembly.</title>
        <authorList>
            <person name="Hu J."/>
        </authorList>
    </citation>
    <scope>NUCLEOTIDE SEQUENCE [LARGE SCALE GENOMIC DNA]</scope>
    <source>
        <strain evidence="2">cv. HFTH1</strain>
        <tissue evidence="1">Young leaf</tissue>
    </source>
</reference>
<dbReference type="GO" id="GO:0005096">
    <property type="term" value="F:GTPase activator activity"/>
    <property type="evidence" value="ECO:0007669"/>
    <property type="project" value="InterPro"/>
</dbReference>
<name>A0A498HED5_MALDO</name>
<evidence type="ECO:0000313" key="2">
    <source>
        <dbReference type="Proteomes" id="UP000290289"/>
    </source>
</evidence>
<dbReference type="STRING" id="3750.A0A498HED5"/>
<accession>A0A498HED5</accession>
<evidence type="ECO:0000313" key="1">
    <source>
        <dbReference type="EMBL" id="RXH69389.1"/>
    </source>
</evidence>
<proteinExistence type="predicted"/>
<protein>
    <submittedName>
        <fullName evidence="1">Uncharacterized protein</fullName>
    </submittedName>
</protein>